<dbReference type="PANTHER" id="PTHR24221:SF653">
    <property type="entry name" value="TRANSPORT ATP-BINDING PROTEIN CYDC"/>
    <property type="match status" value="1"/>
</dbReference>
<feature type="transmembrane region" description="Helical" evidence="7">
    <location>
        <begin position="252"/>
        <end position="270"/>
    </location>
</feature>
<evidence type="ECO:0000256" key="4">
    <source>
        <dbReference type="ARBA" id="ARBA00022840"/>
    </source>
</evidence>
<evidence type="ECO:0000313" key="11">
    <source>
        <dbReference type="Proteomes" id="UP000032670"/>
    </source>
</evidence>
<dbReference type="InterPro" id="IPR014223">
    <property type="entry name" value="ABC_CydC/D"/>
</dbReference>
<dbReference type="PROSITE" id="PS00211">
    <property type="entry name" value="ABC_TRANSPORTER_1"/>
    <property type="match status" value="1"/>
</dbReference>
<dbReference type="Gene3D" id="1.20.1560.10">
    <property type="entry name" value="ABC transporter type 1, transmembrane domain"/>
    <property type="match status" value="1"/>
</dbReference>
<keyword evidence="4" id="KW-0067">ATP-binding</keyword>
<comment type="caution">
    <text evidence="10">The sequence shown here is derived from an EMBL/GenBank/DDBJ whole genome shotgun (WGS) entry which is preliminary data.</text>
</comment>
<sequence>MKILNIPQVFSTKVRWPLIGGIGLACLAALANFGLLFLSGWLLAGAAVAGLGGVAAQRAFNMVLPATGVRFFATLRIVARYAERLITHDAALRIISQIRAKFYAHIAPLAPAALNTQRSGDLLSRFVADTDRIGQYYTDTIVPYIRALVCGCVFIAIFALFSKAVAFSVGLSFIVCGLFVPYVTGVVSDKILLRATMLQNKLQADLTDTINCLGEYLSLGAAQRQQEHLAHSQTQITTLQCYLAATQSAAKAITGLCATATSLVVLYYATQGLLTHTLSLPQVPMLVLGCLAAFDVLAPLPAARQSLGAARLAMKRLESACTTPICSAPHTATNTPNAPYTLKLHDISFKYQEEKEWVFNHATLSIQSGERVALVGPSGSGKSSLINLLFGFYPYQNGQASFGGADLHTMRAETLAGYIAVAGQDFHLFSGTVRDNLLLANAQATEQEIWNALETVQLADFIKEIPHGLDTFVGNEGLCLSGGQAKRLSIAQALLRKTPWLILDEPTEGLDAQTEQALLENLMRARPDATFVCLTHRPAVLPFMTRVLQIKDGMFSPLQEEQA</sequence>
<dbReference type="CDD" id="cd03228">
    <property type="entry name" value="ABCC_MRP_Like"/>
    <property type="match status" value="1"/>
</dbReference>
<keyword evidence="2 7" id="KW-0812">Transmembrane</keyword>
<dbReference type="PROSITE" id="PS50893">
    <property type="entry name" value="ABC_TRANSPORTER_2"/>
    <property type="match status" value="1"/>
</dbReference>
<dbReference type="GO" id="GO:0005524">
    <property type="term" value="F:ATP binding"/>
    <property type="evidence" value="ECO:0007669"/>
    <property type="project" value="UniProtKB-KW"/>
</dbReference>
<dbReference type="Gene3D" id="3.40.50.300">
    <property type="entry name" value="P-loop containing nucleotide triphosphate hydrolases"/>
    <property type="match status" value="1"/>
</dbReference>
<organism evidence="10 11">
    <name type="scientific">Acetobacter orientalis</name>
    <dbReference type="NCBI Taxonomy" id="146474"/>
    <lineage>
        <taxon>Bacteria</taxon>
        <taxon>Pseudomonadati</taxon>
        <taxon>Pseudomonadota</taxon>
        <taxon>Alphaproteobacteria</taxon>
        <taxon>Acetobacterales</taxon>
        <taxon>Acetobacteraceae</taxon>
        <taxon>Acetobacter</taxon>
    </lineage>
</organism>
<dbReference type="GeneID" id="76202991"/>
<keyword evidence="6 7" id="KW-0472">Membrane</keyword>
<dbReference type="GO" id="GO:0005886">
    <property type="term" value="C:plasma membrane"/>
    <property type="evidence" value="ECO:0007669"/>
    <property type="project" value="UniProtKB-SubCell"/>
</dbReference>
<keyword evidence="3" id="KW-0547">Nucleotide-binding</keyword>
<feature type="transmembrane region" description="Helical" evidence="7">
    <location>
        <begin position="16"/>
        <end position="35"/>
    </location>
</feature>
<keyword evidence="11" id="KW-1185">Reference proteome</keyword>
<evidence type="ECO:0000259" key="9">
    <source>
        <dbReference type="PROSITE" id="PS50929"/>
    </source>
</evidence>
<evidence type="ECO:0000259" key="8">
    <source>
        <dbReference type="PROSITE" id="PS50893"/>
    </source>
</evidence>
<proteinExistence type="predicted"/>
<feature type="transmembrane region" description="Helical" evidence="7">
    <location>
        <begin position="41"/>
        <end position="60"/>
    </location>
</feature>
<accession>A0A0D6NFR4</accession>
<dbReference type="EMBL" id="BAMX01000002">
    <property type="protein sequence ID" value="GAN64854.1"/>
    <property type="molecule type" value="Genomic_DNA"/>
</dbReference>
<dbReference type="GO" id="GO:0034040">
    <property type="term" value="F:ATPase-coupled lipid transmembrane transporter activity"/>
    <property type="evidence" value="ECO:0007669"/>
    <property type="project" value="TreeGrafter"/>
</dbReference>
<dbReference type="SUPFAM" id="SSF90123">
    <property type="entry name" value="ABC transporter transmembrane region"/>
    <property type="match status" value="1"/>
</dbReference>
<feature type="domain" description="ABC transporter" evidence="8">
    <location>
        <begin position="342"/>
        <end position="563"/>
    </location>
</feature>
<dbReference type="SMART" id="SM00382">
    <property type="entry name" value="AAA"/>
    <property type="match status" value="1"/>
</dbReference>
<dbReference type="GO" id="GO:0016887">
    <property type="term" value="F:ATP hydrolysis activity"/>
    <property type="evidence" value="ECO:0007669"/>
    <property type="project" value="InterPro"/>
</dbReference>
<evidence type="ECO:0000313" key="10">
    <source>
        <dbReference type="EMBL" id="GAN64854.1"/>
    </source>
</evidence>
<evidence type="ECO:0000256" key="3">
    <source>
        <dbReference type="ARBA" id="ARBA00022741"/>
    </source>
</evidence>
<dbReference type="STRING" id="1231341.Abor_002_030"/>
<dbReference type="PROSITE" id="PS51257">
    <property type="entry name" value="PROKAR_LIPOPROTEIN"/>
    <property type="match status" value="1"/>
</dbReference>
<dbReference type="PANTHER" id="PTHR24221">
    <property type="entry name" value="ATP-BINDING CASSETTE SUB-FAMILY B"/>
    <property type="match status" value="1"/>
</dbReference>
<dbReference type="Pfam" id="PF00005">
    <property type="entry name" value="ABC_tran"/>
    <property type="match status" value="1"/>
</dbReference>
<dbReference type="GO" id="GO:0034775">
    <property type="term" value="P:glutathione transmembrane transport"/>
    <property type="evidence" value="ECO:0007669"/>
    <property type="project" value="InterPro"/>
</dbReference>
<dbReference type="InterPro" id="IPR039421">
    <property type="entry name" value="Type_1_exporter"/>
</dbReference>
<comment type="subcellular location">
    <subcellularLocation>
        <location evidence="1">Cell membrane</location>
        <topology evidence="1">Multi-pass membrane protein</topology>
    </subcellularLocation>
</comment>
<dbReference type="Pfam" id="PF00664">
    <property type="entry name" value="ABC_membrane"/>
    <property type="match status" value="1"/>
</dbReference>
<evidence type="ECO:0000256" key="7">
    <source>
        <dbReference type="SAM" id="Phobius"/>
    </source>
</evidence>
<dbReference type="GO" id="GO:0140359">
    <property type="term" value="F:ABC-type transporter activity"/>
    <property type="evidence" value="ECO:0007669"/>
    <property type="project" value="InterPro"/>
</dbReference>
<feature type="transmembrane region" description="Helical" evidence="7">
    <location>
        <begin position="141"/>
        <end position="161"/>
    </location>
</feature>
<keyword evidence="5 7" id="KW-1133">Transmembrane helix</keyword>
<dbReference type="InterPro" id="IPR036640">
    <property type="entry name" value="ABC1_TM_sf"/>
</dbReference>
<reference evidence="10 11" key="1">
    <citation type="submission" date="2012-11" db="EMBL/GenBank/DDBJ databases">
        <title>Whole genome sequence of Acetobacter orientalis 21F-2.</title>
        <authorList>
            <person name="Azuma Y."/>
            <person name="Higashiura N."/>
            <person name="Hirakawa H."/>
            <person name="Matsushita K."/>
        </authorList>
    </citation>
    <scope>NUCLEOTIDE SEQUENCE [LARGE SCALE GENOMIC DNA]</scope>
    <source>
        <strain evidence="10 11">21F-2</strain>
    </source>
</reference>
<feature type="transmembrane region" description="Helical" evidence="7">
    <location>
        <begin position="167"/>
        <end position="187"/>
    </location>
</feature>
<name>A0A0D6NFR4_9PROT</name>
<accession>A0A6N3SZ94</accession>
<dbReference type="InterPro" id="IPR003593">
    <property type="entry name" value="AAA+_ATPase"/>
</dbReference>
<dbReference type="NCBIfam" id="TIGR02868">
    <property type="entry name" value="CydC"/>
    <property type="match status" value="1"/>
</dbReference>
<dbReference type="GO" id="GO:0045454">
    <property type="term" value="P:cell redox homeostasis"/>
    <property type="evidence" value="ECO:0007669"/>
    <property type="project" value="InterPro"/>
</dbReference>
<dbReference type="InterPro" id="IPR003439">
    <property type="entry name" value="ABC_transporter-like_ATP-bd"/>
</dbReference>
<dbReference type="RefSeq" id="WP_048839916.1">
    <property type="nucleotide sequence ID" value="NZ_BAMX01000002.1"/>
</dbReference>
<dbReference type="Proteomes" id="UP000032670">
    <property type="component" value="Unassembled WGS sequence"/>
</dbReference>
<protein>
    <submittedName>
        <fullName evidence="10">ABC transporter cysteine exporter CydCD</fullName>
    </submittedName>
</protein>
<feature type="domain" description="ABC transmembrane type-1" evidence="9">
    <location>
        <begin position="19"/>
        <end position="283"/>
    </location>
</feature>
<dbReference type="AlphaFoldDB" id="A0A0D6NFR4"/>
<dbReference type="InterPro" id="IPR017871">
    <property type="entry name" value="ABC_transporter-like_CS"/>
</dbReference>
<evidence type="ECO:0000256" key="5">
    <source>
        <dbReference type="ARBA" id="ARBA00022989"/>
    </source>
</evidence>
<dbReference type="InterPro" id="IPR011527">
    <property type="entry name" value="ABC1_TM_dom"/>
</dbReference>
<dbReference type="InterPro" id="IPR027417">
    <property type="entry name" value="P-loop_NTPase"/>
</dbReference>
<evidence type="ECO:0000256" key="6">
    <source>
        <dbReference type="ARBA" id="ARBA00023136"/>
    </source>
</evidence>
<dbReference type="PROSITE" id="PS50929">
    <property type="entry name" value="ABC_TM1F"/>
    <property type="match status" value="1"/>
</dbReference>
<dbReference type="SUPFAM" id="SSF52540">
    <property type="entry name" value="P-loop containing nucleoside triphosphate hydrolases"/>
    <property type="match status" value="1"/>
</dbReference>
<evidence type="ECO:0000256" key="2">
    <source>
        <dbReference type="ARBA" id="ARBA00022692"/>
    </source>
</evidence>
<evidence type="ECO:0000256" key="1">
    <source>
        <dbReference type="ARBA" id="ARBA00004651"/>
    </source>
</evidence>
<gene>
    <name evidence="10" type="ORF">Abor_002_030</name>
</gene>